<keyword evidence="3" id="KW-1185">Reference proteome</keyword>
<gene>
    <name evidence="2" type="ORF">KI688_000641</name>
</gene>
<evidence type="ECO:0000256" key="1">
    <source>
        <dbReference type="SAM" id="MobiDB-lite"/>
    </source>
</evidence>
<evidence type="ECO:0000313" key="3">
    <source>
        <dbReference type="Proteomes" id="UP000707451"/>
    </source>
</evidence>
<name>A0A9P7Y4Y7_9FUNG</name>
<dbReference type="EMBL" id="JAHRHY010000001">
    <property type="protein sequence ID" value="KAG9072861.1"/>
    <property type="molecule type" value="Genomic_DNA"/>
</dbReference>
<dbReference type="Proteomes" id="UP000707451">
    <property type="component" value="Unassembled WGS sequence"/>
</dbReference>
<reference evidence="2" key="1">
    <citation type="submission" date="2021-06" db="EMBL/GenBank/DDBJ databases">
        <title>Genome Sequence of Mortierella hyaline Strain SCG-10, a Cold-Adapted, Nitrate-Reducing Fungus Isolated from Soil in Minnesota, USA.</title>
        <authorList>
            <person name="Aldossari N."/>
        </authorList>
    </citation>
    <scope>NUCLEOTIDE SEQUENCE</scope>
    <source>
        <strain evidence="2">SCG-10</strain>
    </source>
</reference>
<organism evidence="2 3">
    <name type="scientific">Linnemannia hyalina</name>
    <dbReference type="NCBI Taxonomy" id="64524"/>
    <lineage>
        <taxon>Eukaryota</taxon>
        <taxon>Fungi</taxon>
        <taxon>Fungi incertae sedis</taxon>
        <taxon>Mucoromycota</taxon>
        <taxon>Mortierellomycotina</taxon>
        <taxon>Mortierellomycetes</taxon>
        <taxon>Mortierellales</taxon>
        <taxon>Mortierellaceae</taxon>
        <taxon>Linnemannia</taxon>
    </lineage>
</organism>
<evidence type="ECO:0000313" key="2">
    <source>
        <dbReference type="EMBL" id="KAG9072861.1"/>
    </source>
</evidence>
<comment type="caution">
    <text evidence="2">The sequence shown here is derived from an EMBL/GenBank/DDBJ whole genome shotgun (WGS) entry which is preliminary data.</text>
</comment>
<protein>
    <submittedName>
        <fullName evidence="2">Uncharacterized protein</fullName>
    </submittedName>
</protein>
<accession>A0A9P7Y4Y7</accession>
<feature type="region of interest" description="Disordered" evidence="1">
    <location>
        <begin position="32"/>
        <end position="51"/>
    </location>
</feature>
<sequence>MTHRKVGNNRVLRKDESGTYYKDIVFVPSGSLSMNNNPTASTSSTRSREEDINEIREINKQLVNTRIQYHIICSAFVNIECALTAANHTIKHYFTPARIKHNLKHIGKTNTTEHTSNVGRNCAEELEPRHPIRINYHRCNITA</sequence>
<dbReference type="AlphaFoldDB" id="A0A9P7Y4Y7"/>
<proteinExistence type="predicted"/>